<dbReference type="AlphaFoldDB" id="A0AA45WJ38"/>
<dbReference type="RefSeq" id="WP_265133461.1">
    <property type="nucleotide sequence ID" value="NZ_FXTX01000002.1"/>
</dbReference>
<comment type="caution">
    <text evidence="3">The sequence shown here is derived from an EMBL/GenBank/DDBJ whole genome shotgun (WGS) entry which is preliminary data.</text>
</comment>
<accession>A0AA45WJ38</accession>
<keyword evidence="1" id="KW-0472">Membrane</keyword>
<reference evidence="3" key="1">
    <citation type="submission" date="2017-05" db="EMBL/GenBank/DDBJ databases">
        <authorList>
            <person name="Varghese N."/>
            <person name="Submissions S."/>
        </authorList>
    </citation>
    <scope>NUCLEOTIDE SEQUENCE</scope>
    <source>
        <strain evidence="3">DSM 18763</strain>
    </source>
</reference>
<feature type="domain" description="MgtC/SapB/SrpB/YhiD N-terminal" evidence="2">
    <location>
        <begin position="15"/>
        <end position="57"/>
    </location>
</feature>
<dbReference type="Pfam" id="PF02308">
    <property type="entry name" value="MgtC"/>
    <property type="match status" value="1"/>
</dbReference>
<dbReference type="Proteomes" id="UP001157947">
    <property type="component" value="Unassembled WGS sequence"/>
</dbReference>
<organism evidence="3 4">
    <name type="scientific">Venenivibrio stagnispumantis</name>
    <dbReference type="NCBI Taxonomy" id="407998"/>
    <lineage>
        <taxon>Bacteria</taxon>
        <taxon>Pseudomonadati</taxon>
        <taxon>Aquificota</taxon>
        <taxon>Aquificia</taxon>
        <taxon>Aquificales</taxon>
        <taxon>Hydrogenothermaceae</taxon>
        <taxon>Venenivibrio</taxon>
    </lineage>
</organism>
<keyword evidence="1" id="KW-0812">Transmembrane</keyword>
<evidence type="ECO:0000313" key="4">
    <source>
        <dbReference type="Proteomes" id="UP001157947"/>
    </source>
</evidence>
<feature type="transmembrane region" description="Helical" evidence="1">
    <location>
        <begin position="39"/>
        <end position="58"/>
    </location>
</feature>
<evidence type="ECO:0000256" key="1">
    <source>
        <dbReference type="SAM" id="Phobius"/>
    </source>
</evidence>
<keyword evidence="1" id="KW-1133">Transmembrane helix</keyword>
<dbReference type="InterPro" id="IPR049177">
    <property type="entry name" value="MgtC_SapB_SrpB_YhiD_N"/>
</dbReference>
<name>A0AA45WJ38_9AQUI</name>
<evidence type="ECO:0000259" key="2">
    <source>
        <dbReference type="Pfam" id="PF02308"/>
    </source>
</evidence>
<keyword evidence="4" id="KW-1185">Reference proteome</keyword>
<feature type="transmembrane region" description="Helical" evidence="1">
    <location>
        <begin position="12"/>
        <end position="27"/>
    </location>
</feature>
<proteinExistence type="predicted"/>
<evidence type="ECO:0000313" key="3">
    <source>
        <dbReference type="EMBL" id="SMP02174.1"/>
    </source>
</evidence>
<protein>
    <submittedName>
        <fullName evidence="3">MgtC family protein</fullName>
    </submittedName>
</protein>
<dbReference type="EMBL" id="FXTX01000002">
    <property type="protein sequence ID" value="SMP02174.1"/>
    <property type="molecule type" value="Genomic_DNA"/>
</dbReference>
<sequence length="62" mass="6909">MVELQFSDDELLSKILLSLVLGLIIGAEREFKAKEAIFAGIRTFPLLALLGTISSFIYDKYS</sequence>
<gene>
    <name evidence="3" type="ORF">SAMN06264868_10253</name>
</gene>